<reference evidence="1 2" key="1">
    <citation type="submission" date="2024-01" db="EMBL/GenBank/DDBJ databases">
        <title>A draft genome for the cacao thread blight pathogen Marasmiellus scandens.</title>
        <authorList>
            <person name="Baruah I.K."/>
            <person name="Leung J."/>
            <person name="Bukari Y."/>
            <person name="Amoako-Attah I."/>
            <person name="Meinhardt L.W."/>
            <person name="Bailey B.A."/>
            <person name="Cohen S.P."/>
        </authorList>
    </citation>
    <scope>NUCLEOTIDE SEQUENCE [LARGE SCALE GENOMIC DNA]</scope>
    <source>
        <strain evidence="1 2">GH-19</strain>
    </source>
</reference>
<keyword evidence="2" id="KW-1185">Reference proteome</keyword>
<protein>
    <submittedName>
        <fullName evidence="1">Uncharacterized protein</fullName>
    </submittedName>
</protein>
<evidence type="ECO:0000313" key="1">
    <source>
        <dbReference type="EMBL" id="KAK7456475.1"/>
    </source>
</evidence>
<name>A0ABR1JBX7_9AGAR</name>
<evidence type="ECO:0000313" key="2">
    <source>
        <dbReference type="Proteomes" id="UP001498398"/>
    </source>
</evidence>
<comment type="caution">
    <text evidence="1">The sequence shown here is derived from an EMBL/GenBank/DDBJ whole genome shotgun (WGS) entry which is preliminary data.</text>
</comment>
<sequence>MQEDARVGHKELFKYLDQGQGTRKQKEDKALGMLLRRFRLEDRMTWQTALQKKDGLGDSSSFSQELRSSMRLNSTDKRIVQVHNALSKAGEDALCKMVEHIMSTCALVTFAIDYNAFTTGKGGRKRKMLIAESMFQSDIRYRHWFEGMSDLQSADKMTELLEEFREFRKELESITQARNRLLKVYDTLGMGIFLDPFWNIGNLARTRRTPEFARILAELPEHIPNDRYDPSLSGLTEDQENTFHIVVWILAEKVPSFVPVFVKSVNCYPCDIIRHRDGLQEGEVGYLEPLEYEYEGTDSENSSAE</sequence>
<organism evidence="1 2">
    <name type="scientific">Marasmiellus scandens</name>
    <dbReference type="NCBI Taxonomy" id="2682957"/>
    <lineage>
        <taxon>Eukaryota</taxon>
        <taxon>Fungi</taxon>
        <taxon>Dikarya</taxon>
        <taxon>Basidiomycota</taxon>
        <taxon>Agaricomycotina</taxon>
        <taxon>Agaricomycetes</taxon>
        <taxon>Agaricomycetidae</taxon>
        <taxon>Agaricales</taxon>
        <taxon>Marasmiineae</taxon>
        <taxon>Omphalotaceae</taxon>
        <taxon>Marasmiellus</taxon>
    </lineage>
</organism>
<dbReference type="Proteomes" id="UP001498398">
    <property type="component" value="Unassembled WGS sequence"/>
</dbReference>
<proteinExistence type="predicted"/>
<dbReference type="EMBL" id="JBANRG010000021">
    <property type="protein sequence ID" value="KAK7456475.1"/>
    <property type="molecule type" value="Genomic_DNA"/>
</dbReference>
<gene>
    <name evidence="1" type="ORF">VKT23_010725</name>
</gene>
<accession>A0ABR1JBX7</accession>